<dbReference type="SUPFAM" id="SSF53756">
    <property type="entry name" value="UDP-Glycosyltransferase/glycogen phosphorylase"/>
    <property type="match status" value="1"/>
</dbReference>
<reference evidence="3 4" key="1">
    <citation type="submission" date="2020-02" db="EMBL/GenBank/DDBJ databases">
        <title>Ideonella bacterium strain TBM-1.</title>
        <authorList>
            <person name="Chen W.-M."/>
        </authorList>
    </citation>
    <scope>NUCLEOTIDE SEQUENCE [LARGE SCALE GENOMIC DNA]</scope>
    <source>
        <strain evidence="3 4">TBM-1</strain>
    </source>
</reference>
<dbReference type="Proteomes" id="UP000484255">
    <property type="component" value="Unassembled WGS sequence"/>
</dbReference>
<dbReference type="Gene3D" id="3.40.50.2000">
    <property type="entry name" value="Glycogen Phosphorylase B"/>
    <property type="match status" value="2"/>
</dbReference>
<dbReference type="AlphaFoldDB" id="A0A7C9PJB5"/>
<accession>A0A7C9PJB5</accession>
<dbReference type="InterPro" id="IPR001296">
    <property type="entry name" value="Glyco_trans_1"/>
</dbReference>
<name>A0A7C9PJB5_9BURK</name>
<feature type="domain" description="Glycosyl transferase family 1" evidence="1">
    <location>
        <begin position="311"/>
        <end position="453"/>
    </location>
</feature>
<evidence type="ECO:0000259" key="1">
    <source>
        <dbReference type="Pfam" id="PF00534"/>
    </source>
</evidence>
<dbReference type="Pfam" id="PF13439">
    <property type="entry name" value="Glyco_transf_4"/>
    <property type="match status" value="1"/>
</dbReference>
<evidence type="ECO:0000313" key="3">
    <source>
        <dbReference type="EMBL" id="NDY93415.1"/>
    </source>
</evidence>
<dbReference type="EMBL" id="JAAGOH010000035">
    <property type="protein sequence ID" value="NDY93415.1"/>
    <property type="molecule type" value="Genomic_DNA"/>
</dbReference>
<dbReference type="RefSeq" id="WP_163459451.1">
    <property type="nucleotide sequence ID" value="NZ_JAAGOH010000035.1"/>
</dbReference>
<organism evidence="3 4">
    <name type="scientific">Ideonella livida</name>
    <dbReference type="NCBI Taxonomy" id="2707176"/>
    <lineage>
        <taxon>Bacteria</taxon>
        <taxon>Pseudomonadati</taxon>
        <taxon>Pseudomonadota</taxon>
        <taxon>Betaproteobacteria</taxon>
        <taxon>Burkholderiales</taxon>
        <taxon>Sphaerotilaceae</taxon>
        <taxon>Ideonella</taxon>
    </lineage>
</organism>
<protein>
    <submittedName>
        <fullName evidence="3">Glycosyltransferase family 4 protein</fullName>
    </submittedName>
</protein>
<dbReference type="CDD" id="cd03809">
    <property type="entry name" value="GT4_MtfB-like"/>
    <property type="match status" value="1"/>
</dbReference>
<dbReference type="GO" id="GO:0016757">
    <property type="term" value="F:glycosyltransferase activity"/>
    <property type="evidence" value="ECO:0007669"/>
    <property type="project" value="InterPro"/>
</dbReference>
<keyword evidence="4" id="KW-1185">Reference proteome</keyword>
<dbReference type="InterPro" id="IPR028098">
    <property type="entry name" value="Glyco_trans_4-like_N"/>
</dbReference>
<comment type="caution">
    <text evidence="3">The sequence shown here is derived from an EMBL/GenBank/DDBJ whole genome shotgun (WGS) entry which is preliminary data.</text>
</comment>
<gene>
    <name evidence="3" type="ORF">G3A44_19680</name>
</gene>
<proteinExistence type="predicted"/>
<keyword evidence="3" id="KW-0808">Transferase</keyword>
<sequence>MTVHILLELRPALGGHAGIPQETRLLFRGLAALPGLQVDGLLQSSNRLLPPALPPVATRWREDRKVHRLSRVVIALQDTNDRGRFQRAADALRLALAGVRLQLRTAVGLRTALDRFEPRHFSDFLWRGLFAKTLPAEDLAQVAGAGYRVVRMPWVGLHSAALATRPLGGALYPRFDTRGVDVLLAETPFPGRVSAGTRLVVRYHDAIPLLMPHTISAPTWHQASHYHALRRNVRDGAWFACVSESTRRDLVSLFPQAEARAVTLPNMVSPHYFPEDSPADRIPDILRLRRNTQLADGAAPFALQRGPGGVDYLLMVSTIEPRKNHLSLLAAWEQLRHAGHPQLQLVLVGMMGWHAKAIVAKFRPWLARGGLHVLEDVPAAELRLLYRHARATVCPSFGEGFDFSGIEAMRCGGVVAASDIPVHRDVFADGCELFHPYDVSDQVRCLQRLLAPEAQVLRQALVARGDTVARRYLPEVLLPRWQDFLQQVVRGAT</sequence>
<dbReference type="PANTHER" id="PTHR46401:SF8">
    <property type="entry name" value="BLL6006 PROTEIN"/>
    <property type="match status" value="1"/>
</dbReference>
<dbReference type="Pfam" id="PF00534">
    <property type="entry name" value="Glycos_transf_1"/>
    <property type="match status" value="1"/>
</dbReference>
<evidence type="ECO:0000313" key="4">
    <source>
        <dbReference type="Proteomes" id="UP000484255"/>
    </source>
</evidence>
<feature type="domain" description="Glycosyltransferase subfamily 4-like N-terminal" evidence="2">
    <location>
        <begin position="142"/>
        <end position="270"/>
    </location>
</feature>
<evidence type="ECO:0000259" key="2">
    <source>
        <dbReference type="Pfam" id="PF13439"/>
    </source>
</evidence>
<dbReference type="PANTHER" id="PTHR46401">
    <property type="entry name" value="GLYCOSYLTRANSFERASE WBBK-RELATED"/>
    <property type="match status" value="1"/>
</dbReference>